<keyword evidence="1" id="KW-0812">Transmembrane</keyword>
<name>A0A0W8FSC8_9ZZZZ</name>
<feature type="transmembrane region" description="Helical" evidence="1">
    <location>
        <begin position="70"/>
        <end position="88"/>
    </location>
</feature>
<protein>
    <recommendedName>
        <fullName evidence="2">Thioredoxin-like fold domain-containing protein</fullName>
    </recommendedName>
</protein>
<dbReference type="Pfam" id="PF13462">
    <property type="entry name" value="Thioredoxin_4"/>
    <property type="match status" value="1"/>
</dbReference>
<evidence type="ECO:0000259" key="2">
    <source>
        <dbReference type="Pfam" id="PF13462"/>
    </source>
</evidence>
<proteinExistence type="predicted"/>
<organism evidence="3">
    <name type="scientific">hydrocarbon metagenome</name>
    <dbReference type="NCBI Taxonomy" id="938273"/>
    <lineage>
        <taxon>unclassified sequences</taxon>
        <taxon>metagenomes</taxon>
        <taxon>ecological metagenomes</taxon>
    </lineage>
</organism>
<sequence length="346" mass="39482">MKIVELIKKYRHILTILLALAGIGFMAYYDYCDTACSYLKGDILGIDLKYVGIIYMAVIIVFAAFKQMNYVRALLAAGLGVEVYLYYFQIENEIYCPFCLAFSIMLILSFLINYEVPSVWREKRSRMWLYFLGEVSFPMFKLNKLPLLLFSILGYLTILFTFSGSVTPSFAQVSAGAVPSLGKGPYEVIMFADYFCPPCYRIDTKAEPLFKELLATGKVKITFVDVPFSRPTPTYAKYYLYAANADSSAENISHVRNLLFEAAQLRRIQDENALVSYLKEKNISWKAMDEKTIFPILSAITKEHKVNTTPTCVIKYPASNVKKFVGDDRIWDGLTELQKHVSIEKK</sequence>
<feature type="transmembrane region" description="Helical" evidence="1">
    <location>
        <begin position="12"/>
        <end position="31"/>
    </location>
</feature>
<evidence type="ECO:0000313" key="3">
    <source>
        <dbReference type="EMBL" id="KUG23630.1"/>
    </source>
</evidence>
<reference evidence="3" key="1">
    <citation type="journal article" date="2015" name="Proc. Natl. Acad. Sci. U.S.A.">
        <title>Networks of energetic and metabolic interactions define dynamics in microbial communities.</title>
        <authorList>
            <person name="Embree M."/>
            <person name="Liu J.K."/>
            <person name="Al-Bassam M.M."/>
            <person name="Zengler K."/>
        </authorList>
    </citation>
    <scope>NUCLEOTIDE SEQUENCE</scope>
</reference>
<keyword evidence="1" id="KW-1133">Transmembrane helix</keyword>
<comment type="caution">
    <text evidence="3">The sequence shown here is derived from an EMBL/GenBank/DDBJ whole genome shotgun (WGS) entry which is preliminary data.</text>
</comment>
<dbReference type="InterPro" id="IPR012336">
    <property type="entry name" value="Thioredoxin-like_fold"/>
</dbReference>
<feature type="domain" description="Thioredoxin-like fold" evidence="2">
    <location>
        <begin position="185"/>
        <end position="315"/>
    </location>
</feature>
<dbReference type="EMBL" id="LNQE01000894">
    <property type="protein sequence ID" value="KUG23630.1"/>
    <property type="molecule type" value="Genomic_DNA"/>
</dbReference>
<gene>
    <name evidence="3" type="ORF">ASZ90_006566</name>
</gene>
<keyword evidence="1" id="KW-0472">Membrane</keyword>
<feature type="transmembrane region" description="Helical" evidence="1">
    <location>
        <begin position="43"/>
        <end position="63"/>
    </location>
</feature>
<feature type="transmembrane region" description="Helical" evidence="1">
    <location>
        <begin position="94"/>
        <end position="116"/>
    </location>
</feature>
<dbReference type="InterPro" id="IPR036249">
    <property type="entry name" value="Thioredoxin-like_sf"/>
</dbReference>
<dbReference type="AlphaFoldDB" id="A0A0W8FSC8"/>
<evidence type="ECO:0000256" key="1">
    <source>
        <dbReference type="SAM" id="Phobius"/>
    </source>
</evidence>
<feature type="transmembrane region" description="Helical" evidence="1">
    <location>
        <begin position="147"/>
        <end position="166"/>
    </location>
</feature>
<dbReference type="Gene3D" id="3.40.30.10">
    <property type="entry name" value="Glutaredoxin"/>
    <property type="match status" value="1"/>
</dbReference>
<dbReference type="SUPFAM" id="SSF52833">
    <property type="entry name" value="Thioredoxin-like"/>
    <property type="match status" value="1"/>
</dbReference>
<accession>A0A0W8FSC8</accession>